<proteinExistence type="predicted"/>
<evidence type="ECO:0000313" key="2">
    <source>
        <dbReference type="EMBL" id="CBH74033.1"/>
    </source>
</evidence>
<feature type="region of interest" description="Disordered" evidence="1">
    <location>
        <begin position="151"/>
        <end position="187"/>
    </location>
</feature>
<feature type="compositionally biased region" description="Polar residues" evidence="1">
    <location>
        <begin position="176"/>
        <end position="187"/>
    </location>
</feature>
<organism evidence="2">
    <name type="scientific">mine drainage metagenome</name>
    <dbReference type="NCBI Taxonomy" id="410659"/>
    <lineage>
        <taxon>unclassified sequences</taxon>
        <taxon>metagenomes</taxon>
        <taxon>ecological metagenomes</taxon>
    </lineage>
</organism>
<evidence type="ECO:0000256" key="1">
    <source>
        <dbReference type="SAM" id="MobiDB-lite"/>
    </source>
</evidence>
<sequence>MRFSSMNMRFRFQLSVAALALLTIAAAPCRLDGARIFDSGSTNVRGFTIAVRSDGTGWWRPSSRMGQPTTPEHTFTIDQRVARRFLGALADGRAQHVGSVPCMKSASFGHSVFAIWHGWRSPDITCPLDSAGAQRIAADIHAVIAASGMPAPTVGRRIGLPGNEPRRQPSEPSPAGSATPQPRSTPT</sequence>
<name>E6PC50_9ZZZZ</name>
<accession>E6PC50</accession>
<comment type="caution">
    <text evidence="2">The sequence shown here is derived from an EMBL/GenBank/DDBJ whole genome shotgun (WGS) entry which is preliminary data.</text>
</comment>
<protein>
    <submittedName>
        <fullName evidence="2">Uncharacterized protein</fullName>
    </submittedName>
</protein>
<reference evidence="2" key="1">
    <citation type="submission" date="2009-10" db="EMBL/GenBank/DDBJ databases">
        <title>Diversity of trophic interactions inside an arsenic-rich microbial ecosystem.</title>
        <authorList>
            <person name="Bertin P.N."/>
            <person name="Heinrich-Salmeron A."/>
            <person name="Pelletier E."/>
            <person name="Goulhen-Chollet F."/>
            <person name="Arsene-Ploetze F."/>
            <person name="Gallien S."/>
            <person name="Calteau A."/>
            <person name="Vallenet D."/>
            <person name="Casiot C."/>
            <person name="Chane-Woon-Ming B."/>
            <person name="Giloteaux L."/>
            <person name="Barakat M."/>
            <person name="Bonnefoy V."/>
            <person name="Bruneel O."/>
            <person name="Chandler M."/>
            <person name="Cleiss J."/>
            <person name="Duran R."/>
            <person name="Elbaz-Poulichet F."/>
            <person name="Fonknechten N."/>
            <person name="Lauga B."/>
            <person name="Mornico D."/>
            <person name="Ortet P."/>
            <person name="Schaeffer C."/>
            <person name="Siguier P."/>
            <person name="Alexander Thil Smith A."/>
            <person name="Van Dorsselaer A."/>
            <person name="Weissenbach J."/>
            <person name="Medigue C."/>
            <person name="Le Paslier D."/>
        </authorList>
    </citation>
    <scope>NUCLEOTIDE SEQUENCE</scope>
</reference>
<gene>
    <name evidence="2" type="ORF">CARN1_1920</name>
</gene>
<dbReference type="AlphaFoldDB" id="E6PC50"/>
<dbReference type="EMBL" id="CABL01000001">
    <property type="protein sequence ID" value="CBH74033.1"/>
    <property type="molecule type" value="Genomic_DNA"/>
</dbReference>